<sequence length="89" mass="9707">MPFRRRTLRSRPEAIPENSSKTLVRASLLALTDLDLNNANALCTIYALAIKHRLDGTQTDEIDDVGDDGPLELIPSICTNQSGQSGKGR</sequence>
<organism evidence="1 2">
    <name type="scientific">Sinorhizobium chiapasense</name>
    <dbReference type="NCBI Taxonomy" id="501572"/>
    <lineage>
        <taxon>Bacteria</taxon>
        <taxon>Pseudomonadati</taxon>
        <taxon>Pseudomonadota</taxon>
        <taxon>Alphaproteobacteria</taxon>
        <taxon>Hyphomicrobiales</taxon>
        <taxon>Rhizobiaceae</taxon>
        <taxon>Sinorhizobium/Ensifer group</taxon>
        <taxon>Sinorhizobium</taxon>
    </lineage>
</organism>
<gene>
    <name evidence="1" type="ORF">RB548_30045</name>
</gene>
<geneLocation type="plasmid" evidence="1 2">
    <name>pSchITTGS70d</name>
</geneLocation>
<dbReference type="Proteomes" id="UP001432360">
    <property type="component" value="Plasmid pSchITTGS70d"/>
</dbReference>
<evidence type="ECO:0008006" key="3">
    <source>
        <dbReference type="Google" id="ProtNLM"/>
    </source>
</evidence>
<accession>A0ABZ2BHW0</accession>
<proteinExistence type="predicted"/>
<keyword evidence="1" id="KW-0614">Plasmid</keyword>
<dbReference type="RefSeq" id="WP_331376028.1">
    <property type="nucleotide sequence ID" value="NZ_CP133152.1"/>
</dbReference>
<keyword evidence="2" id="KW-1185">Reference proteome</keyword>
<dbReference type="EMBL" id="CP133152">
    <property type="protein sequence ID" value="WVT07008.1"/>
    <property type="molecule type" value="Genomic_DNA"/>
</dbReference>
<evidence type="ECO:0000313" key="2">
    <source>
        <dbReference type="Proteomes" id="UP001432360"/>
    </source>
</evidence>
<name>A0ABZ2BHW0_9HYPH</name>
<reference evidence="1" key="1">
    <citation type="submission" date="2023-08" db="EMBL/GenBank/DDBJ databases">
        <title>Complete genome sequence of Sinorhizobium chiapanecum ITTG S70 isolated from Acaciella angustissima nodules in Chiapas-Mexico.</title>
        <authorList>
            <person name="Rincon-Rosales R."/>
            <person name="Rogel M.A."/>
            <person name="Rincon-Medina C.I."/>
            <person name="Guerrero G."/>
            <person name="Manzano-Gomez L.A."/>
            <person name="Lopez-Lopez A."/>
            <person name="Rincon Molina F.A."/>
            <person name="Martinez-Romero E."/>
        </authorList>
    </citation>
    <scope>NUCLEOTIDE SEQUENCE</scope>
    <source>
        <strain evidence="1">ITTG S70</strain>
        <plasmid evidence="1">pSchITTGS70d</plasmid>
    </source>
</reference>
<evidence type="ECO:0000313" key="1">
    <source>
        <dbReference type="EMBL" id="WVT07008.1"/>
    </source>
</evidence>
<protein>
    <recommendedName>
        <fullName evidence="3">Transposase</fullName>
    </recommendedName>
</protein>